<dbReference type="InterPro" id="IPR000873">
    <property type="entry name" value="AMP-dep_synth/lig_dom"/>
</dbReference>
<dbReference type="NCBIfam" id="NF004837">
    <property type="entry name" value="PRK06187.1"/>
    <property type="match status" value="1"/>
</dbReference>
<feature type="domain" description="AMP-binding enzyme C-terminal" evidence="5">
    <location>
        <begin position="409"/>
        <end position="484"/>
    </location>
</feature>
<keyword evidence="3" id="KW-1133">Transmembrane helix</keyword>
<dbReference type="HOGENOM" id="CLU_000022_59_7_9"/>
<dbReference type="GO" id="GO:0016878">
    <property type="term" value="F:acid-thiol ligase activity"/>
    <property type="evidence" value="ECO:0007669"/>
    <property type="project" value="UniProtKB-ARBA"/>
</dbReference>
<protein>
    <submittedName>
        <fullName evidence="6">Long-chain-fatty-acid-coa ligase</fullName>
    </submittedName>
</protein>
<dbReference type="InterPro" id="IPR042099">
    <property type="entry name" value="ANL_N_sf"/>
</dbReference>
<evidence type="ECO:0000259" key="4">
    <source>
        <dbReference type="Pfam" id="PF00501"/>
    </source>
</evidence>
<evidence type="ECO:0000256" key="3">
    <source>
        <dbReference type="SAM" id="Phobius"/>
    </source>
</evidence>
<dbReference type="FunFam" id="3.30.300.30:FF:000008">
    <property type="entry name" value="2,3-dihydroxybenzoate-AMP ligase"/>
    <property type="match status" value="1"/>
</dbReference>
<dbReference type="EMBL" id="CP000930">
    <property type="protein sequence ID" value="ABZ82816.1"/>
    <property type="molecule type" value="Genomic_DNA"/>
</dbReference>
<evidence type="ECO:0000313" key="7">
    <source>
        <dbReference type="Proteomes" id="UP000008550"/>
    </source>
</evidence>
<dbReference type="AlphaFoldDB" id="B0TDV3"/>
<keyword evidence="3" id="KW-0472">Membrane</keyword>
<dbReference type="InterPro" id="IPR025110">
    <property type="entry name" value="AMP-bd_C"/>
</dbReference>
<keyword evidence="2 6" id="KW-0436">Ligase</keyword>
<dbReference type="Pfam" id="PF13193">
    <property type="entry name" value="AMP-binding_C"/>
    <property type="match status" value="1"/>
</dbReference>
<organism evidence="6 7">
    <name type="scientific">Heliobacterium modesticaldum (strain ATCC 51547 / Ice1)</name>
    <dbReference type="NCBI Taxonomy" id="498761"/>
    <lineage>
        <taxon>Bacteria</taxon>
        <taxon>Bacillati</taxon>
        <taxon>Bacillota</taxon>
        <taxon>Clostridia</taxon>
        <taxon>Eubacteriales</taxon>
        <taxon>Heliobacteriaceae</taxon>
        <taxon>Heliomicrobium</taxon>
    </lineage>
</organism>
<dbReference type="InterPro" id="IPR020845">
    <property type="entry name" value="AMP-binding_CS"/>
</dbReference>
<feature type="domain" description="AMP-dependent synthetase/ligase" evidence="4">
    <location>
        <begin position="16"/>
        <end position="359"/>
    </location>
</feature>
<proteinExistence type="inferred from homology"/>
<evidence type="ECO:0000313" key="6">
    <source>
        <dbReference type="EMBL" id="ABZ82816.1"/>
    </source>
</evidence>
<gene>
    <name evidence="6" type="primary">fadD</name>
    <name evidence="6" type="ORF">HM1_0197</name>
</gene>
<comment type="similarity">
    <text evidence="1">Belongs to the ATP-dependent AMP-binding enzyme family.</text>
</comment>
<dbReference type="SUPFAM" id="SSF56801">
    <property type="entry name" value="Acetyl-CoA synthetase-like"/>
    <property type="match status" value="1"/>
</dbReference>
<evidence type="ECO:0000256" key="2">
    <source>
        <dbReference type="ARBA" id="ARBA00022598"/>
    </source>
</evidence>
<dbReference type="CDD" id="cd05936">
    <property type="entry name" value="FC-FACS_FadD_like"/>
    <property type="match status" value="1"/>
</dbReference>
<dbReference type="InterPro" id="IPR045851">
    <property type="entry name" value="AMP-bd_C_sf"/>
</dbReference>
<dbReference type="PANTHER" id="PTHR43767">
    <property type="entry name" value="LONG-CHAIN-FATTY-ACID--COA LIGASE"/>
    <property type="match status" value="1"/>
</dbReference>
<dbReference type="InterPro" id="IPR050237">
    <property type="entry name" value="ATP-dep_AMP-bd_enzyme"/>
</dbReference>
<sequence length="497" mass="54396">MKERDLPVLVHELIRQGTPEKTALIEKHSRYSYAALQETVDRYRRCLYARGVRPGERVGLFCRNSADFIFAYMAIASLGAVVIPLNIMFRPREIGYILSDAGSRHVVTDRLLELASAELNDSDLPAQHLLSELRETAPAYSHHPAPDVPITPEDPCVILYTSGTTGRPKGAVLSHRNLISNARSYTETIGAAEADNYLCVLPLFHSFAWTCCVTTALLNGATITIMEAFQPKEALAMIQTHGVNVVTGVPAMYGIYTSVARPEDLAGVRLFVSGGASLPVETLNSFKEKTGQPIVEGYGLSEASPVVTFNPIGRTKPGSIGLQIPAVSVKIVDAEGRELPPGEVGELICQGPNVMSGYLGLPQETAAAIRDGWLHTGDLAYKDDEGYLFIVDRKKDLIIVGGLNVYPREVEEVLYSHPSVKEAAVIGTPDKTRGEAVRAFVVVREGMALNRKELMAYLRTNLATYKLPREIVELEALPRNATGKVLKKELRTYQPLQ</sequence>
<dbReference type="KEGG" id="hmo:HM1_0197"/>
<dbReference type="Pfam" id="PF00501">
    <property type="entry name" value="AMP-binding"/>
    <property type="match status" value="1"/>
</dbReference>
<accession>B0TDV3</accession>
<dbReference type="Gene3D" id="3.40.50.12780">
    <property type="entry name" value="N-terminal domain of ligase-like"/>
    <property type="match status" value="1"/>
</dbReference>
<dbReference type="STRING" id="498761.HM1_0197"/>
<reference evidence="6 7" key="1">
    <citation type="journal article" date="2008" name="J. Bacteriol.">
        <title>The genome of Heliobacterium modesticaldum, a phototrophic representative of the Firmicutes containing the simplest photosynthetic apparatus.</title>
        <authorList>
            <person name="Sattley W.M."/>
            <person name="Madigan M.T."/>
            <person name="Swingley W.D."/>
            <person name="Cheung P.C."/>
            <person name="Clocksin K.M."/>
            <person name="Conrad A.L."/>
            <person name="Dejesa L.C."/>
            <person name="Honchak B.M."/>
            <person name="Jung D.O."/>
            <person name="Karbach L.E."/>
            <person name="Kurdoglu A."/>
            <person name="Lahiri S."/>
            <person name="Mastrian S.D."/>
            <person name="Page L.E."/>
            <person name="Taylor H.L."/>
            <person name="Wang Z.T."/>
            <person name="Raymond J."/>
            <person name="Chen M."/>
            <person name="Blankenship R.E."/>
            <person name="Touchman J.W."/>
        </authorList>
    </citation>
    <scope>NUCLEOTIDE SEQUENCE [LARGE SCALE GENOMIC DNA]</scope>
    <source>
        <strain evidence="7">ATCC 51547 / Ice1</strain>
    </source>
</reference>
<name>B0TDV3_HELMI</name>
<dbReference type="eggNOG" id="COG0318">
    <property type="taxonomic scope" value="Bacteria"/>
</dbReference>
<dbReference type="Proteomes" id="UP000008550">
    <property type="component" value="Chromosome"/>
</dbReference>
<evidence type="ECO:0000256" key="1">
    <source>
        <dbReference type="ARBA" id="ARBA00006432"/>
    </source>
</evidence>
<evidence type="ECO:0000259" key="5">
    <source>
        <dbReference type="Pfam" id="PF13193"/>
    </source>
</evidence>
<keyword evidence="7" id="KW-1185">Reference proteome</keyword>
<dbReference type="PANTHER" id="PTHR43767:SF1">
    <property type="entry name" value="NONRIBOSOMAL PEPTIDE SYNTHASE PES1 (EUROFUNG)-RELATED"/>
    <property type="match status" value="1"/>
</dbReference>
<keyword evidence="3" id="KW-0812">Transmembrane</keyword>
<dbReference type="Gene3D" id="3.30.300.30">
    <property type="match status" value="1"/>
</dbReference>
<dbReference type="PROSITE" id="PS00455">
    <property type="entry name" value="AMP_BINDING"/>
    <property type="match status" value="1"/>
</dbReference>
<feature type="transmembrane region" description="Helical" evidence="3">
    <location>
        <begin position="69"/>
        <end position="89"/>
    </location>
</feature>